<dbReference type="EMBL" id="CP013236">
    <property type="protein sequence ID" value="AMP12437.1"/>
    <property type="molecule type" value="Genomic_DNA"/>
</dbReference>
<name>A0A127QR47_9BURK</name>
<dbReference type="EMBL" id="CP013234">
    <property type="protein sequence ID" value="AMP02536.1"/>
    <property type="molecule type" value="Genomic_DNA"/>
</dbReference>
<dbReference type="InterPro" id="IPR012545">
    <property type="entry name" value="DUF1697"/>
</dbReference>
<dbReference type="PATRIC" id="fig|279113.10.peg.144"/>
<keyword evidence="4" id="KW-1185">Reference proteome</keyword>
<dbReference type="STRING" id="279113.CPter91_0137"/>
<gene>
    <name evidence="2" type="ORF">CPter291_0141</name>
    <name evidence="1" type="ORF">CPter91_0137</name>
</gene>
<dbReference type="Proteomes" id="UP000074561">
    <property type="component" value="Chromosome"/>
</dbReference>
<dbReference type="Pfam" id="PF08002">
    <property type="entry name" value="DUF1697"/>
    <property type="match status" value="1"/>
</dbReference>
<dbReference type="Proteomes" id="UP000074914">
    <property type="component" value="Chromosome"/>
</dbReference>
<evidence type="ECO:0000313" key="3">
    <source>
        <dbReference type="Proteomes" id="UP000074561"/>
    </source>
</evidence>
<evidence type="ECO:0000313" key="1">
    <source>
        <dbReference type="EMBL" id="AMP02536.1"/>
    </source>
</evidence>
<dbReference type="Gene3D" id="3.30.70.1280">
    <property type="entry name" value="SP0830-like domains"/>
    <property type="match status" value="1"/>
</dbReference>
<dbReference type="KEGG" id="cpra:CPter91_0137"/>
<proteinExistence type="predicted"/>
<organism evidence="1 3">
    <name type="scientific">Collimonas pratensis</name>
    <dbReference type="NCBI Taxonomy" id="279113"/>
    <lineage>
        <taxon>Bacteria</taxon>
        <taxon>Pseudomonadati</taxon>
        <taxon>Pseudomonadota</taxon>
        <taxon>Betaproteobacteria</taxon>
        <taxon>Burkholderiales</taxon>
        <taxon>Oxalobacteraceae</taxon>
        <taxon>Collimonas</taxon>
    </lineage>
</organism>
<dbReference type="PANTHER" id="PTHR36439">
    <property type="entry name" value="BLL4334 PROTEIN"/>
    <property type="match status" value="1"/>
</dbReference>
<dbReference type="SUPFAM" id="SSF160379">
    <property type="entry name" value="SP0830-like"/>
    <property type="match status" value="1"/>
</dbReference>
<evidence type="ECO:0000313" key="4">
    <source>
        <dbReference type="Proteomes" id="UP000074914"/>
    </source>
</evidence>
<dbReference type="RefSeq" id="WP_061935605.1">
    <property type="nucleotide sequence ID" value="NZ_CP013234.1"/>
</dbReference>
<protein>
    <recommendedName>
        <fullName evidence="5">DUF1697 domain-containing protein</fullName>
    </recommendedName>
</protein>
<dbReference type="AlphaFoldDB" id="A0A127QR47"/>
<dbReference type="PANTHER" id="PTHR36439:SF1">
    <property type="entry name" value="DUF1697 DOMAIN-CONTAINING PROTEIN"/>
    <property type="match status" value="1"/>
</dbReference>
<evidence type="ECO:0008006" key="5">
    <source>
        <dbReference type="Google" id="ProtNLM"/>
    </source>
</evidence>
<accession>A0A127QR47</accession>
<evidence type="ECO:0000313" key="2">
    <source>
        <dbReference type="EMBL" id="AMP12437.1"/>
    </source>
</evidence>
<sequence>MTAPNKRGSAKYAAFFRNLNLGRPNCPNRTQLEAAFIAAGADDASSFLSNGTVVFTTGSNSKAVKILTLARQALQEECGLKEPAYVRSLAALTELAALDPFAAIVPEQVYERCVSFLHADSVTPAAPLESRRRDVEILHFTAAEALSVSRKIGSSPGSPNAFLEQLLGLPATTRSWSTLLRLLQKHG</sequence>
<reference evidence="3 4" key="1">
    <citation type="submission" date="2015-11" db="EMBL/GenBank/DDBJ databases">
        <title>Exploring the genomic traits of fungus-feeding bacterial genus Collimonas.</title>
        <authorList>
            <person name="Song C."/>
            <person name="Schmidt R."/>
            <person name="de Jager V."/>
            <person name="Krzyzanowska D."/>
            <person name="Jongedijk E."/>
            <person name="Cankar K."/>
            <person name="Beekwilder J."/>
            <person name="van Veen A."/>
            <person name="de Boer W."/>
            <person name="van Veen J.A."/>
            <person name="Garbeva P."/>
        </authorList>
    </citation>
    <scope>NUCLEOTIDE SEQUENCE [LARGE SCALE GENOMIC DNA]</scope>
    <source>
        <strain evidence="2 4">Ter291</strain>
        <strain evidence="1 3">Ter91</strain>
    </source>
</reference>